<dbReference type="AlphaFoldDB" id="A0A392QR71"/>
<protein>
    <submittedName>
        <fullName evidence="2">Uncharacterized protein</fullName>
    </submittedName>
</protein>
<reference evidence="2 3" key="1">
    <citation type="journal article" date="2018" name="Front. Plant Sci.">
        <title>Red Clover (Trifolium pratense) and Zigzag Clover (T. medium) - A Picture of Genomic Similarities and Differences.</title>
        <authorList>
            <person name="Dluhosova J."/>
            <person name="Istvanek J."/>
            <person name="Nedelnik J."/>
            <person name="Repkova J."/>
        </authorList>
    </citation>
    <scope>NUCLEOTIDE SEQUENCE [LARGE SCALE GENOMIC DNA]</scope>
    <source>
        <strain evidence="3">cv. 10/8</strain>
        <tissue evidence="2">Leaf</tissue>
    </source>
</reference>
<name>A0A392QR71_9FABA</name>
<organism evidence="2 3">
    <name type="scientific">Trifolium medium</name>
    <dbReference type="NCBI Taxonomy" id="97028"/>
    <lineage>
        <taxon>Eukaryota</taxon>
        <taxon>Viridiplantae</taxon>
        <taxon>Streptophyta</taxon>
        <taxon>Embryophyta</taxon>
        <taxon>Tracheophyta</taxon>
        <taxon>Spermatophyta</taxon>
        <taxon>Magnoliopsida</taxon>
        <taxon>eudicotyledons</taxon>
        <taxon>Gunneridae</taxon>
        <taxon>Pentapetalae</taxon>
        <taxon>rosids</taxon>
        <taxon>fabids</taxon>
        <taxon>Fabales</taxon>
        <taxon>Fabaceae</taxon>
        <taxon>Papilionoideae</taxon>
        <taxon>50 kb inversion clade</taxon>
        <taxon>NPAAA clade</taxon>
        <taxon>Hologalegina</taxon>
        <taxon>IRL clade</taxon>
        <taxon>Trifolieae</taxon>
        <taxon>Trifolium</taxon>
    </lineage>
</organism>
<comment type="caution">
    <text evidence="2">The sequence shown here is derived from an EMBL/GenBank/DDBJ whole genome shotgun (WGS) entry which is preliminary data.</text>
</comment>
<dbReference type="EMBL" id="LXQA010151481">
    <property type="protein sequence ID" value="MCI26130.1"/>
    <property type="molecule type" value="Genomic_DNA"/>
</dbReference>
<accession>A0A392QR71</accession>
<proteinExistence type="predicted"/>
<evidence type="ECO:0000256" key="1">
    <source>
        <dbReference type="SAM" id="MobiDB-lite"/>
    </source>
</evidence>
<keyword evidence="3" id="KW-1185">Reference proteome</keyword>
<evidence type="ECO:0000313" key="2">
    <source>
        <dbReference type="EMBL" id="MCI26130.1"/>
    </source>
</evidence>
<feature type="region of interest" description="Disordered" evidence="1">
    <location>
        <begin position="26"/>
        <end position="45"/>
    </location>
</feature>
<sequence>MRAAAGDWITIPTNLEIQLNGSEDAKVKVNKSESDGEGSESKAIY</sequence>
<evidence type="ECO:0000313" key="3">
    <source>
        <dbReference type="Proteomes" id="UP000265520"/>
    </source>
</evidence>
<dbReference type="Proteomes" id="UP000265520">
    <property type="component" value="Unassembled WGS sequence"/>
</dbReference>